<dbReference type="EMBL" id="JBHSFE010000014">
    <property type="protein sequence ID" value="MFC4609704.1"/>
    <property type="molecule type" value="Genomic_DNA"/>
</dbReference>
<accession>A0ABV9GAR8</accession>
<proteinExistence type="predicted"/>
<comment type="caution">
    <text evidence="1">The sequence shown here is derived from an EMBL/GenBank/DDBJ whole genome shotgun (WGS) entry which is preliminary data.</text>
</comment>
<reference evidence="2" key="1">
    <citation type="journal article" date="2019" name="Int. J. Syst. Evol. Microbiol.">
        <title>The Global Catalogue of Microorganisms (GCM) 10K type strain sequencing project: providing services to taxonomists for standard genome sequencing and annotation.</title>
        <authorList>
            <consortium name="The Broad Institute Genomics Platform"/>
            <consortium name="The Broad Institute Genome Sequencing Center for Infectious Disease"/>
            <person name="Wu L."/>
            <person name="Ma J."/>
        </authorList>
    </citation>
    <scope>NUCLEOTIDE SEQUENCE [LARGE SCALE GENOMIC DNA]</scope>
    <source>
        <strain evidence="2">CGMCC 4.7139</strain>
    </source>
</reference>
<keyword evidence="2" id="KW-1185">Reference proteome</keyword>
<name>A0ABV9GAR8_9ACTN</name>
<sequence>MESRAFPWLGKLTDEEAYEFLGEVIEAAQAAGTHTSFLRALDERAAAWAASAVALAWYGVRE</sequence>
<protein>
    <submittedName>
        <fullName evidence="1">Uncharacterized protein</fullName>
    </submittedName>
</protein>
<evidence type="ECO:0000313" key="1">
    <source>
        <dbReference type="EMBL" id="MFC4609704.1"/>
    </source>
</evidence>
<evidence type="ECO:0000313" key="2">
    <source>
        <dbReference type="Proteomes" id="UP001595993"/>
    </source>
</evidence>
<dbReference type="Proteomes" id="UP001595993">
    <property type="component" value="Unassembled WGS sequence"/>
</dbReference>
<organism evidence="1 2">
    <name type="scientific">Streptomyces maoxianensis</name>
    <dbReference type="NCBI Taxonomy" id="1459942"/>
    <lineage>
        <taxon>Bacteria</taxon>
        <taxon>Bacillati</taxon>
        <taxon>Actinomycetota</taxon>
        <taxon>Actinomycetes</taxon>
        <taxon>Kitasatosporales</taxon>
        <taxon>Streptomycetaceae</taxon>
        <taxon>Streptomyces</taxon>
    </lineage>
</organism>
<dbReference type="RefSeq" id="WP_381196787.1">
    <property type="nucleotide sequence ID" value="NZ_JBHSFE010000014.1"/>
</dbReference>
<gene>
    <name evidence="1" type="ORF">ACFO9E_18065</name>
</gene>